<dbReference type="AlphaFoldDB" id="A0A4R2Q971"/>
<keyword evidence="5 9" id="KW-0805">Transcription regulation</keyword>
<dbReference type="NCBIfam" id="TIGR02395">
    <property type="entry name" value="rpoN_sigma"/>
    <property type="match status" value="1"/>
</dbReference>
<gene>
    <name evidence="12" type="ORF">EV662_102529</name>
</gene>
<dbReference type="PRINTS" id="PR00045">
    <property type="entry name" value="SIGMA54FCT"/>
</dbReference>
<comment type="function">
    <text evidence="9">Sigma factors are initiation factors that promote the attachment of RNA polymerase to specific initiation sites and are then released.</text>
</comment>
<dbReference type="Proteomes" id="UP000294835">
    <property type="component" value="Unassembled WGS sequence"/>
</dbReference>
<dbReference type="InterPro" id="IPR038709">
    <property type="entry name" value="RpoN_core-bd_sf"/>
</dbReference>
<feature type="domain" description="RNA polymerase sigma factor 54 core-binding" evidence="11">
    <location>
        <begin position="75"/>
        <end position="256"/>
    </location>
</feature>
<keyword evidence="7 9" id="KW-0238">DNA-binding</keyword>
<evidence type="ECO:0000313" key="13">
    <source>
        <dbReference type="Proteomes" id="UP000294835"/>
    </source>
</evidence>
<comment type="similarity">
    <text evidence="1 9">Belongs to the sigma-54 factor family.</text>
</comment>
<dbReference type="RefSeq" id="WP_132461164.1">
    <property type="nucleotide sequence ID" value="NZ_SLXP01000002.1"/>
</dbReference>
<organism evidence="12 13">
    <name type="scientific">Rhodovulum marinum</name>
    <dbReference type="NCBI Taxonomy" id="320662"/>
    <lineage>
        <taxon>Bacteria</taxon>
        <taxon>Pseudomonadati</taxon>
        <taxon>Pseudomonadota</taxon>
        <taxon>Alphaproteobacteria</taxon>
        <taxon>Rhodobacterales</taxon>
        <taxon>Paracoccaceae</taxon>
        <taxon>Rhodovulum</taxon>
    </lineage>
</organism>
<comment type="caution">
    <text evidence="12">The sequence shown here is derived from an EMBL/GenBank/DDBJ whole genome shotgun (WGS) entry which is preliminary data.</text>
</comment>
<evidence type="ECO:0000256" key="8">
    <source>
        <dbReference type="ARBA" id="ARBA00023163"/>
    </source>
</evidence>
<protein>
    <recommendedName>
        <fullName evidence="9">RNA polymerase sigma-54 factor</fullName>
    </recommendedName>
</protein>
<dbReference type="GO" id="GO:0006352">
    <property type="term" value="P:DNA-templated transcription initiation"/>
    <property type="evidence" value="ECO:0007669"/>
    <property type="project" value="InterPro"/>
</dbReference>
<dbReference type="Pfam" id="PF00309">
    <property type="entry name" value="Sigma54_AID"/>
    <property type="match status" value="1"/>
</dbReference>
<keyword evidence="8 9" id="KW-0804">Transcription</keyword>
<evidence type="ECO:0000256" key="5">
    <source>
        <dbReference type="ARBA" id="ARBA00023015"/>
    </source>
</evidence>
<evidence type="ECO:0000256" key="4">
    <source>
        <dbReference type="ARBA" id="ARBA00022695"/>
    </source>
</evidence>
<dbReference type="InterPro" id="IPR000394">
    <property type="entry name" value="RNA_pol_sigma_54"/>
</dbReference>
<keyword evidence="13" id="KW-1185">Reference proteome</keyword>
<evidence type="ECO:0000259" key="10">
    <source>
        <dbReference type="Pfam" id="PF04552"/>
    </source>
</evidence>
<keyword evidence="6 9" id="KW-0731">Sigma factor</keyword>
<reference evidence="12 13" key="1">
    <citation type="submission" date="2019-03" db="EMBL/GenBank/DDBJ databases">
        <title>Genomic Encyclopedia of Type Strains, Phase IV (KMG-IV): sequencing the most valuable type-strain genomes for metagenomic binning, comparative biology and taxonomic classification.</title>
        <authorList>
            <person name="Goeker M."/>
        </authorList>
    </citation>
    <scope>NUCLEOTIDE SEQUENCE [LARGE SCALE GENOMIC DNA]</scope>
    <source>
        <strain evidence="12 13">DSM 18063</strain>
    </source>
</reference>
<dbReference type="EMBL" id="SLXP01000002">
    <property type="protein sequence ID" value="TCP43331.1"/>
    <property type="molecule type" value="Genomic_DNA"/>
</dbReference>
<dbReference type="PANTHER" id="PTHR32248:SF4">
    <property type="entry name" value="RNA POLYMERASE SIGMA-54 FACTOR"/>
    <property type="match status" value="1"/>
</dbReference>
<evidence type="ECO:0000313" key="12">
    <source>
        <dbReference type="EMBL" id="TCP43331.1"/>
    </source>
</evidence>
<evidence type="ECO:0000256" key="1">
    <source>
        <dbReference type="ARBA" id="ARBA00008798"/>
    </source>
</evidence>
<dbReference type="Pfam" id="PF04963">
    <property type="entry name" value="Sigma54_CBD"/>
    <property type="match status" value="1"/>
</dbReference>
<dbReference type="PROSITE" id="PS00718">
    <property type="entry name" value="SIGMA54_2"/>
    <property type="match status" value="1"/>
</dbReference>
<dbReference type="Gene3D" id="1.10.10.1330">
    <property type="entry name" value="RNA polymerase sigma-54 factor, core-binding domain"/>
    <property type="match status" value="1"/>
</dbReference>
<dbReference type="OrthoDB" id="9814402at2"/>
<evidence type="ECO:0000256" key="2">
    <source>
        <dbReference type="ARBA" id="ARBA00022478"/>
    </source>
</evidence>
<keyword evidence="4 9" id="KW-0548">Nucleotidyltransferase</keyword>
<dbReference type="Pfam" id="PF04552">
    <property type="entry name" value="Sigma54_DBD"/>
    <property type="match status" value="1"/>
</dbReference>
<evidence type="ECO:0000256" key="9">
    <source>
        <dbReference type="PIRNR" id="PIRNR000774"/>
    </source>
</evidence>
<feature type="domain" description="RNA polymerase sigma factor 54 DNA-binding" evidence="10">
    <location>
        <begin position="270"/>
        <end position="428"/>
    </location>
</feature>
<keyword evidence="2 9" id="KW-0240">DNA-directed RNA polymerase</keyword>
<dbReference type="GO" id="GO:0001216">
    <property type="term" value="F:DNA-binding transcription activator activity"/>
    <property type="evidence" value="ECO:0007669"/>
    <property type="project" value="InterPro"/>
</dbReference>
<dbReference type="PIRSF" id="PIRSF000774">
    <property type="entry name" value="RpoN"/>
    <property type="match status" value="1"/>
</dbReference>
<dbReference type="PANTHER" id="PTHR32248">
    <property type="entry name" value="RNA POLYMERASE SIGMA-54 FACTOR"/>
    <property type="match status" value="1"/>
</dbReference>
<proteinExistence type="inferred from homology"/>
<dbReference type="GO" id="GO:0003677">
    <property type="term" value="F:DNA binding"/>
    <property type="evidence" value="ECO:0007669"/>
    <property type="project" value="UniProtKB-KW"/>
</dbReference>
<evidence type="ECO:0000256" key="3">
    <source>
        <dbReference type="ARBA" id="ARBA00022679"/>
    </source>
</evidence>
<sequence>MEMNFVQRQTQGLAMTAKMQASLKILQMSQLDLTAHLAEQALENPCLDIRMPEVAPPLPTGARGTPNPDFDPVAALAEAKPSLYEHVGRQIARAFTHPVTQRVAMAFAEALEPTGWLGAPVDQIARIAGVPRPVAEGILARLQDFEPAGLFARNLSECLRLQAADKGLLTWELSVILDNLALLAEGRIDELAQMCDGTPDDVRAALATIRGLDPKPGMAFSAPDMPVLPPDLHLTRGADGWQVELNRSVLPGLRVTDGPDSAGDAAARAWLSAARSRARWLVRAVERRQATLLLTAGFLVRHQAAFLDAGPEALRPLSTEEAAAELGIHPSTVSRAVAHRTIETPRGTLPLRAFFSRAFTPGSGADGPSQDALIALVARIVAAEEPTRPLSDADIVRRAQAEGAKLARRTVAKYRDMLGIPSSYDRKRKAPEPA</sequence>
<dbReference type="InterPro" id="IPR007046">
    <property type="entry name" value="RNA_pol_sigma_54_core-bd"/>
</dbReference>
<name>A0A4R2Q971_9RHOB</name>
<dbReference type="GO" id="GO:0016987">
    <property type="term" value="F:sigma factor activity"/>
    <property type="evidence" value="ECO:0007669"/>
    <property type="project" value="UniProtKB-KW"/>
</dbReference>
<dbReference type="InterPro" id="IPR007634">
    <property type="entry name" value="RNA_pol_sigma_54_DNA-bd"/>
</dbReference>
<dbReference type="PROSITE" id="PS50044">
    <property type="entry name" value="SIGMA54_3"/>
    <property type="match status" value="1"/>
</dbReference>
<evidence type="ECO:0000256" key="7">
    <source>
        <dbReference type="ARBA" id="ARBA00023125"/>
    </source>
</evidence>
<keyword evidence="3 9" id="KW-0808">Transferase</keyword>
<evidence type="ECO:0000256" key="6">
    <source>
        <dbReference type="ARBA" id="ARBA00023082"/>
    </source>
</evidence>
<dbReference type="GO" id="GO:0000428">
    <property type="term" value="C:DNA-directed RNA polymerase complex"/>
    <property type="evidence" value="ECO:0007669"/>
    <property type="project" value="UniProtKB-KW"/>
</dbReference>
<dbReference type="GO" id="GO:0016779">
    <property type="term" value="F:nucleotidyltransferase activity"/>
    <property type="evidence" value="ECO:0007669"/>
    <property type="project" value="UniProtKB-KW"/>
</dbReference>
<dbReference type="Gene3D" id="1.10.10.60">
    <property type="entry name" value="Homeodomain-like"/>
    <property type="match status" value="1"/>
</dbReference>
<accession>A0A4R2Q971</accession>
<evidence type="ECO:0000259" key="11">
    <source>
        <dbReference type="Pfam" id="PF04963"/>
    </source>
</evidence>